<dbReference type="PANTHER" id="PTHR43705">
    <property type="entry name" value="HYDROXYACYLGLUTATHIONE HYDROLASE"/>
    <property type="match status" value="1"/>
</dbReference>
<comment type="cofactor">
    <cofactor evidence="7">
        <name>Zn(2+)</name>
        <dbReference type="ChEBI" id="CHEBI:29105"/>
    </cofactor>
    <text evidence="7">Binds 2 Zn(2+) ions per subunit.</text>
</comment>
<evidence type="ECO:0000256" key="3">
    <source>
        <dbReference type="ARBA" id="ARBA00006759"/>
    </source>
</evidence>
<keyword evidence="10" id="KW-1185">Reference proteome</keyword>
<organism evidence="9 10">
    <name type="scientific">Leeia aquatica</name>
    <dbReference type="NCBI Taxonomy" id="2725557"/>
    <lineage>
        <taxon>Bacteria</taxon>
        <taxon>Pseudomonadati</taxon>
        <taxon>Pseudomonadota</taxon>
        <taxon>Betaproteobacteria</taxon>
        <taxon>Neisseriales</taxon>
        <taxon>Leeiaceae</taxon>
        <taxon>Leeia</taxon>
    </lineage>
</organism>
<comment type="caution">
    <text evidence="9">The sequence shown here is derived from an EMBL/GenBank/DDBJ whole genome shotgun (WGS) entry which is preliminary data.</text>
</comment>
<accession>A0A847S7M7</accession>
<feature type="binding site" evidence="7">
    <location>
        <position position="53"/>
    </location>
    <ligand>
        <name>Zn(2+)</name>
        <dbReference type="ChEBI" id="CHEBI:29105"/>
        <label>1</label>
    </ligand>
</feature>
<feature type="binding site" evidence="7">
    <location>
        <position position="57"/>
    </location>
    <ligand>
        <name>Zn(2+)</name>
        <dbReference type="ChEBI" id="CHEBI:29105"/>
        <label>2</label>
    </ligand>
</feature>
<evidence type="ECO:0000313" key="9">
    <source>
        <dbReference type="EMBL" id="NLR73636.1"/>
    </source>
</evidence>
<sequence>MLTLVSLPILTDNYIWLLHDGSSAIAVDPGEAEPLLHYLQLHGLRLQAVLCTHHHYDHVDGIPALRHAQPDLTVYGPATPRFSTWVTHPVVEGSRLPLLGQTFQVLETPAHTLDHVVYYAAPWLFAGDVLFACGCGRLFEGTPVQLQQSLQRLAALPAETLLCCTHEYTLSNQRFALAVEPESLALQQRHARDAQRRAAGLSTLPSTLAEEGLTNPFLRCEQASVQRAVSQQAGAVLTDALAVLAALRRWKDVF</sequence>
<reference evidence="9 10" key="1">
    <citation type="submission" date="2020-04" db="EMBL/GenBank/DDBJ databases">
        <title>Draft genome of Leeia sp. IMCC25680.</title>
        <authorList>
            <person name="Song J."/>
            <person name="Cho J.-C."/>
        </authorList>
    </citation>
    <scope>NUCLEOTIDE SEQUENCE [LARGE SCALE GENOMIC DNA]</scope>
    <source>
        <strain evidence="9 10">IMCC25680</strain>
    </source>
</reference>
<dbReference type="EMBL" id="JABAIM010000001">
    <property type="protein sequence ID" value="NLR73636.1"/>
    <property type="molecule type" value="Genomic_DNA"/>
</dbReference>
<feature type="binding site" evidence="7">
    <location>
        <position position="166"/>
    </location>
    <ligand>
        <name>Zn(2+)</name>
        <dbReference type="ChEBI" id="CHEBI:29105"/>
        <label>2</label>
    </ligand>
</feature>
<dbReference type="Pfam" id="PF16123">
    <property type="entry name" value="HAGH_C"/>
    <property type="match status" value="1"/>
</dbReference>
<keyword evidence="6 7" id="KW-0862">Zinc</keyword>
<dbReference type="GO" id="GO:0019243">
    <property type="term" value="P:methylglyoxal catabolic process to D-lactate via S-lactoyl-glutathione"/>
    <property type="evidence" value="ECO:0007669"/>
    <property type="project" value="UniProtKB-UniRule"/>
</dbReference>
<dbReference type="GO" id="GO:0046872">
    <property type="term" value="F:metal ion binding"/>
    <property type="evidence" value="ECO:0007669"/>
    <property type="project" value="UniProtKB-KW"/>
</dbReference>
<dbReference type="InterPro" id="IPR050110">
    <property type="entry name" value="Glyoxalase_II_hydrolase"/>
</dbReference>
<dbReference type="GO" id="GO:0004416">
    <property type="term" value="F:hydroxyacylglutathione hydrolase activity"/>
    <property type="evidence" value="ECO:0007669"/>
    <property type="project" value="UniProtKB-UniRule"/>
</dbReference>
<gene>
    <name evidence="7 9" type="primary">gloB</name>
    <name evidence="9" type="ORF">HF682_00480</name>
</gene>
<dbReference type="UniPathway" id="UPA00619">
    <property type="reaction ID" value="UER00676"/>
</dbReference>
<evidence type="ECO:0000256" key="5">
    <source>
        <dbReference type="ARBA" id="ARBA00022801"/>
    </source>
</evidence>
<dbReference type="InterPro" id="IPR032282">
    <property type="entry name" value="HAGH_C"/>
</dbReference>
<feature type="binding site" evidence="7">
    <location>
        <position position="128"/>
    </location>
    <ligand>
        <name>Zn(2+)</name>
        <dbReference type="ChEBI" id="CHEBI:29105"/>
        <label>2</label>
    </ligand>
</feature>
<evidence type="ECO:0000259" key="8">
    <source>
        <dbReference type="SMART" id="SM00849"/>
    </source>
</evidence>
<dbReference type="PIRSF" id="PIRSF005457">
    <property type="entry name" value="Glx"/>
    <property type="match status" value="1"/>
</dbReference>
<evidence type="ECO:0000256" key="2">
    <source>
        <dbReference type="ARBA" id="ARBA00004963"/>
    </source>
</evidence>
<evidence type="ECO:0000313" key="10">
    <source>
        <dbReference type="Proteomes" id="UP000587991"/>
    </source>
</evidence>
<keyword evidence="4 7" id="KW-0479">Metal-binding</keyword>
<dbReference type="InterPro" id="IPR001279">
    <property type="entry name" value="Metallo-B-lactamas"/>
</dbReference>
<feature type="binding site" evidence="7">
    <location>
        <position position="55"/>
    </location>
    <ligand>
        <name>Zn(2+)</name>
        <dbReference type="ChEBI" id="CHEBI:29105"/>
        <label>1</label>
    </ligand>
</feature>
<feature type="binding site" evidence="7">
    <location>
        <position position="111"/>
    </location>
    <ligand>
        <name>Zn(2+)</name>
        <dbReference type="ChEBI" id="CHEBI:29105"/>
        <label>1</label>
    </ligand>
</feature>
<dbReference type="PANTHER" id="PTHR43705:SF1">
    <property type="entry name" value="HYDROXYACYLGLUTATHIONE HYDROLASE GLOB"/>
    <property type="match status" value="1"/>
</dbReference>
<evidence type="ECO:0000256" key="1">
    <source>
        <dbReference type="ARBA" id="ARBA00001623"/>
    </source>
</evidence>
<dbReference type="RefSeq" id="WP_168875303.1">
    <property type="nucleotide sequence ID" value="NZ_JABAIM010000001.1"/>
</dbReference>
<comment type="function">
    <text evidence="7">Thiolesterase that catalyzes the hydrolysis of S-D-lactoyl-glutathione to form glutathione and D-lactic acid.</text>
</comment>
<feature type="domain" description="Metallo-beta-lactamase" evidence="8">
    <location>
        <begin position="12"/>
        <end position="166"/>
    </location>
</feature>
<comment type="catalytic activity">
    <reaction evidence="1 7">
        <text>an S-(2-hydroxyacyl)glutathione + H2O = a 2-hydroxy carboxylate + glutathione + H(+)</text>
        <dbReference type="Rhea" id="RHEA:21864"/>
        <dbReference type="ChEBI" id="CHEBI:15377"/>
        <dbReference type="ChEBI" id="CHEBI:15378"/>
        <dbReference type="ChEBI" id="CHEBI:57925"/>
        <dbReference type="ChEBI" id="CHEBI:58896"/>
        <dbReference type="ChEBI" id="CHEBI:71261"/>
        <dbReference type="EC" id="3.1.2.6"/>
    </reaction>
</comment>
<dbReference type="HAMAP" id="MF_01374">
    <property type="entry name" value="Glyoxalase_2"/>
    <property type="match status" value="1"/>
</dbReference>
<dbReference type="EC" id="3.1.2.6" evidence="7"/>
<dbReference type="CDD" id="cd07723">
    <property type="entry name" value="hydroxyacylglutathione_hydrolase_MBL-fold"/>
    <property type="match status" value="1"/>
</dbReference>
<evidence type="ECO:0000256" key="7">
    <source>
        <dbReference type="HAMAP-Rule" id="MF_01374"/>
    </source>
</evidence>
<keyword evidence="5 7" id="KW-0378">Hydrolase</keyword>
<feature type="binding site" evidence="7">
    <location>
        <position position="128"/>
    </location>
    <ligand>
        <name>Zn(2+)</name>
        <dbReference type="ChEBI" id="CHEBI:29105"/>
        <label>1</label>
    </ligand>
</feature>
<comment type="pathway">
    <text evidence="2 7">Secondary metabolite metabolism; methylglyoxal degradation; (R)-lactate from methylglyoxal: step 2/2.</text>
</comment>
<dbReference type="SUPFAM" id="SSF56281">
    <property type="entry name" value="Metallo-hydrolase/oxidoreductase"/>
    <property type="match status" value="1"/>
</dbReference>
<dbReference type="NCBIfam" id="TIGR03413">
    <property type="entry name" value="GSH_gloB"/>
    <property type="match status" value="1"/>
</dbReference>
<proteinExistence type="inferred from homology"/>
<dbReference type="AlphaFoldDB" id="A0A847S7M7"/>
<protein>
    <recommendedName>
        <fullName evidence="7">Hydroxyacylglutathione hydrolase</fullName>
        <ecNumber evidence="7">3.1.2.6</ecNumber>
    </recommendedName>
    <alternativeName>
        <fullName evidence="7">Glyoxalase II</fullName>
        <shortName evidence="7">Glx II</shortName>
    </alternativeName>
</protein>
<dbReference type="InterPro" id="IPR036866">
    <property type="entry name" value="RibonucZ/Hydroxyglut_hydro"/>
</dbReference>
<evidence type="ECO:0000256" key="4">
    <source>
        <dbReference type="ARBA" id="ARBA00022723"/>
    </source>
</evidence>
<dbReference type="InterPro" id="IPR035680">
    <property type="entry name" value="Clx_II_MBL"/>
</dbReference>
<evidence type="ECO:0000256" key="6">
    <source>
        <dbReference type="ARBA" id="ARBA00022833"/>
    </source>
</evidence>
<dbReference type="Proteomes" id="UP000587991">
    <property type="component" value="Unassembled WGS sequence"/>
</dbReference>
<dbReference type="SMART" id="SM00849">
    <property type="entry name" value="Lactamase_B"/>
    <property type="match status" value="1"/>
</dbReference>
<feature type="binding site" evidence="7">
    <location>
        <position position="58"/>
    </location>
    <ligand>
        <name>Zn(2+)</name>
        <dbReference type="ChEBI" id="CHEBI:29105"/>
        <label>2</label>
    </ligand>
</feature>
<comment type="similarity">
    <text evidence="3 7">Belongs to the metallo-beta-lactamase superfamily. Glyoxalase II family.</text>
</comment>
<dbReference type="Gene3D" id="3.60.15.10">
    <property type="entry name" value="Ribonuclease Z/Hydroxyacylglutathione hydrolase-like"/>
    <property type="match status" value="1"/>
</dbReference>
<comment type="subunit">
    <text evidence="7">Monomer.</text>
</comment>
<name>A0A847S7M7_9NEIS</name>
<dbReference type="Pfam" id="PF00753">
    <property type="entry name" value="Lactamase_B"/>
    <property type="match status" value="1"/>
</dbReference>
<dbReference type="InterPro" id="IPR017782">
    <property type="entry name" value="Hydroxyacylglutathione_Hdrlase"/>
</dbReference>